<feature type="domain" description="Thyroglobulin type-1" evidence="6">
    <location>
        <begin position="111"/>
        <end position="173"/>
    </location>
</feature>
<evidence type="ECO:0000256" key="1">
    <source>
        <dbReference type="ARBA" id="ARBA00004613"/>
    </source>
</evidence>
<dbReference type="InterPro" id="IPR036857">
    <property type="entry name" value="Thyroglobulin_1_sf"/>
</dbReference>
<feature type="domain" description="Thyroglobulin type-1" evidence="6">
    <location>
        <begin position="51"/>
        <end position="102"/>
    </location>
</feature>
<gene>
    <name evidence="7" type="ORF">TNCT_239571</name>
</gene>
<comment type="caution">
    <text evidence="5">Lacks conserved residue(s) required for the propagation of feature annotation.</text>
</comment>
<name>A0A8X6L2U8_TRICU</name>
<dbReference type="EMBL" id="BMAO01004408">
    <property type="protein sequence ID" value="GFQ94414.1"/>
    <property type="molecule type" value="Genomic_DNA"/>
</dbReference>
<feature type="disulfide bond" evidence="5">
    <location>
        <begin position="85"/>
        <end position="92"/>
    </location>
</feature>
<dbReference type="GO" id="GO:0007160">
    <property type="term" value="P:cell-matrix adhesion"/>
    <property type="evidence" value="ECO:0007669"/>
    <property type="project" value="TreeGrafter"/>
</dbReference>
<dbReference type="Pfam" id="PF00086">
    <property type="entry name" value="Thyroglobulin_1"/>
    <property type="match status" value="2"/>
</dbReference>
<evidence type="ECO:0000313" key="8">
    <source>
        <dbReference type="Proteomes" id="UP000887116"/>
    </source>
</evidence>
<dbReference type="PANTHER" id="PTHR12352:SF3">
    <property type="entry name" value="NIDOGEN-2"/>
    <property type="match status" value="1"/>
</dbReference>
<dbReference type="GO" id="GO:0005615">
    <property type="term" value="C:extracellular space"/>
    <property type="evidence" value="ECO:0007669"/>
    <property type="project" value="TreeGrafter"/>
</dbReference>
<evidence type="ECO:0000256" key="3">
    <source>
        <dbReference type="ARBA" id="ARBA00022737"/>
    </source>
</evidence>
<accession>A0A8X6L2U8</accession>
<keyword evidence="4 5" id="KW-1015">Disulfide bond</keyword>
<dbReference type="Gene3D" id="4.10.800.10">
    <property type="entry name" value="Thyroglobulin type-1"/>
    <property type="match status" value="2"/>
</dbReference>
<evidence type="ECO:0000256" key="4">
    <source>
        <dbReference type="ARBA" id="ARBA00023157"/>
    </source>
</evidence>
<keyword evidence="2" id="KW-0964">Secreted</keyword>
<keyword evidence="3" id="KW-0677">Repeat</keyword>
<feature type="disulfide bond" evidence="5">
    <location>
        <begin position="145"/>
        <end position="152"/>
    </location>
</feature>
<sequence length="173" mass="19580">MPGPKPHLRRRRILYGQCQTECRQLVFSDVLQNINITFCLLVIATVVCPSETYCEQHRNREKNSNGLVKMVPNCDTNGDYMPMQCFQGSKFCSCYDKSGNPVTQPSTKLKSCNCLVKRYEAQNKKLIGNFIPQCETDGTYKKRQCNGSTGYCYCVNPMTGEKKGDAKRGMVNC</sequence>
<reference evidence="7" key="1">
    <citation type="submission" date="2020-07" db="EMBL/GenBank/DDBJ databases">
        <title>Multicomponent nature underlies the extraordinary mechanical properties of spider dragline silk.</title>
        <authorList>
            <person name="Kono N."/>
            <person name="Nakamura H."/>
            <person name="Mori M."/>
            <person name="Yoshida Y."/>
            <person name="Ohtoshi R."/>
            <person name="Malay A.D."/>
            <person name="Moran D.A.P."/>
            <person name="Tomita M."/>
            <person name="Numata K."/>
            <person name="Arakawa K."/>
        </authorList>
    </citation>
    <scope>NUCLEOTIDE SEQUENCE</scope>
</reference>
<dbReference type="AlphaFoldDB" id="A0A8X6L2U8"/>
<dbReference type="SUPFAM" id="SSF57610">
    <property type="entry name" value="Thyroglobulin type-1 domain"/>
    <property type="match status" value="2"/>
</dbReference>
<dbReference type="PROSITE" id="PS51162">
    <property type="entry name" value="THYROGLOBULIN_1_2"/>
    <property type="match status" value="2"/>
</dbReference>
<dbReference type="GO" id="GO:0005604">
    <property type="term" value="C:basement membrane"/>
    <property type="evidence" value="ECO:0007669"/>
    <property type="project" value="TreeGrafter"/>
</dbReference>
<dbReference type="InterPro" id="IPR051950">
    <property type="entry name" value="Dev_reg/Prot_inhib"/>
</dbReference>
<comment type="caution">
    <text evidence="7">The sequence shown here is derived from an EMBL/GenBank/DDBJ whole genome shotgun (WGS) entry which is preliminary data.</text>
</comment>
<keyword evidence="8" id="KW-1185">Reference proteome</keyword>
<evidence type="ECO:0000256" key="2">
    <source>
        <dbReference type="ARBA" id="ARBA00022525"/>
    </source>
</evidence>
<dbReference type="CDD" id="cd00191">
    <property type="entry name" value="TY"/>
    <property type="match status" value="2"/>
</dbReference>
<evidence type="ECO:0000256" key="5">
    <source>
        <dbReference type="PROSITE-ProRule" id="PRU00500"/>
    </source>
</evidence>
<dbReference type="Proteomes" id="UP000887116">
    <property type="component" value="Unassembled WGS sequence"/>
</dbReference>
<proteinExistence type="predicted"/>
<protein>
    <recommendedName>
        <fullName evidence="6">Thyroglobulin type-1 domain-containing protein</fullName>
    </recommendedName>
</protein>
<dbReference type="OrthoDB" id="6425141at2759"/>
<evidence type="ECO:0000259" key="6">
    <source>
        <dbReference type="PROSITE" id="PS51162"/>
    </source>
</evidence>
<organism evidence="7 8">
    <name type="scientific">Trichonephila clavata</name>
    <name type="common">Joro spider</name>
    <name type="synonym">Nephila clavata</name>
    <dbReference type="NCBI Taxonomy" id="2740835"/>
    <lineage>
        <taxon>Eukaryota</taxon>
        <taxon>Metazoa</taxon>
        <taxon>Ecdysozoa</taxon>
        <taxon>Arthropoda</taxon>
        <taxon>Chelicerata</taxon>
        <taxon>Arachnida</taxon>
        <taxon>Araneae</taxon>
        <taxon>Araneomorphae</taxon>
        <taxon>Entelegynae</taxon>
        <taxon>Araneoidea</taxon>
        <taxon>Nephilidae</taxon>
        <taxon>Trichonephila</taxon>
    </lineage>
</organism>
<dbReference type="PROSITE" id="PS00484">
    <property type="entry name" value="THYROGLOBULIN_1_1"/>
    <property type="match status" value="1"/>
</dbReference>
<dbReference type="PANTHER" id="PTHR12352">
    <property type="entry name" value="SECRETED MODULAR CALCIUM-BINDING PROTEIN"/>
    <property type="match status" value="1"/>
</dbReference>
<comment type="subcellular location">
    <subcellularLocation>
        <location evidence="1">Secreted</location>
    </subcellularLocation>
</comment>
<evidence type="ECO:0000313" key="7">
    <source>
        <dbReference type="EMBL" id="GFQ94414.1"/>
    </source>
</evidence>
<dbReference type="SMART" id="SM00211">
    <property type="entry name" value="TY"/>
    <property type="match status" value="2"/>
</dbReference>
<dbReference type="InterPro" id="IPR000716">
    <property type="entry name" value="Thyroglobulin_1"/>
</dbReference>